<dbReference type="GO" id="GO:0042174">
    <property type="term" value="P:negative regulation of sporulation resulting in formation of a cellular spore"/>
    <property type="evidence" value="ECO:0007669"/>
    <property type="project" value="UniProtKB-UniRule"/>
</dbReference>
<evidence type="ECO:0000256" key="4">
    <source>
        <dbReference type="HAMAP-Rule" id="MF_01124"/>
    </source>
</evidence>
<keyword evidence="4" id="KW-0749">Sporulation</keyword>
<comment type="domain">
    <text evidence="4">The N-terminal domain has binding sites for ComK and probably for unfolded/aggregated proteins; the C-terminal domain interacts with ClpC.</text>
</comment>
<evidence type="ECO:0000256" key="3">
    <source>
        <dbReference type="ARBA" id="ARBA00023287"/>
    </source>
</evidence>
<protein>
    <recommendedName>
        <fullName evidence="4">Adapter protein MecA</fullName>
    </recommendedName>
</protein>
<dbReference type="OrthoDB" id="2360201at2"/>
<organism evidence="5 6">
    <name type="scientific">Melghiribacillus thermohalophilus</name>
    <dbReference type="NCBI Taxonomy" id="1324956"/>
    <lineage>
        <taxon>Bacteria</taxon>
        <taxon>Bacillati</taxon>
        <taxon>Bacillota</taxon>
        <taxon>Bacilli</taxon>
        <taxon>Bacillales</taxon>
        <taxon>Bacillaceae</taxon>
        <taxon>Melghiribacillus</taxon>
    </lineage>
</organism>
<evidence type="ECO:0000256" key="2">
    <source>
        <dbReference type="ARBA" id="ARBA00011738"/>
    </source>
</evidence>
<evidence type="ECO:0000313" key="6">
    <source>
        <dbReference type="Proteomes" id="UP000294650"/>
    </source>
</evidence>
<dbReference type="RefSeq" id="WP_132371726.1">
    <property type="nucleotide sequence ID" value="NZ_SMAN01000009.1"/>
</dbReference>
<gene>
    <name evidence="4" type="primary">mecA</name>
    <name evidence="5" type="ORF">EDD68_10956</name>
</gene>
<proteinExistence type="inferred from homology"/>
<dbReference type="AlphaFoldDB" id="A0A4R3N075"/>
<dbReference type="PANTHER" id="PTHR39161">
    <property type="entry name" value="ADAPTER PROTEIN MECA"/>
    <property type="match status" value="1"/>
</dbReference>
<dbReference type="Proteomes" id="UP000294650">
    <property type="component" value="Unassembled WGS sequence"/>
</dbReference>
<sequence length="227" mass="27169">MEIERINENTLKFYISYMDIEDRGFDRDEIWYNREKSEQLFWEMMDEVNDQEDFTIDGPLWIQVQALDKGLEIVVTKAQMSKDGQKLELPQEDGKTIEMPVDDKIEALLEQKFQSKKDTEEQVDMHPDLENELSFIVRFEDIEDAIQLSHSVESNYPFQDRLFHFEDSYYLCIQFDDENMDDEEQENILSLVLEFGEETGITIFRLQEYGKIIFADHALEQIKHYFQ</sequence>
<dbReference type="InterPro" id="IPR038471">
    <property type="entry name" value="MecA_C_sf"/>
</dbReference>
<dbReference type="GO" id="GO:0030435">
    <property type="term" value="P:sporulation resulting in formation of a cellular spore"/>
    <property type="evidence" value="ECO:0007669"/>
    <property type="project" value="UniProtKB-KW"/>
</dbReference>
<keyword evidence="3 4" id="KW-0178">Competence</keyword>
<comment type="function">
    <text evidence="4">Enables the recognition and targeting of unfolded and aggregated proteins to the ClpC protease or to other proteins involved in proteolysis. Acts negatively in the development of competence by binding ComK and recruiting it to the ClpCP protease. When overexpressed, inhibits sporulation. Also involved in Spx degradation by ClpC.</text>
</comment>
<dbReference type="NCBIfam" id="NF002644">
    <property type="entry name" value="PRK02315.1-5"/>
    <property type="match status" value="1"/>
</dbReference>
<name>A0A4R3N075_9BACI</name>
<dbReference type="EMBL" id="SMAN01000009">
    <property type="protein sequence ID" value="TCT22410.1"/>
    <property type="molecule type" value="Genomic_DNA"/>
</dbReference>
<comment type="subunit">
    <text evidence="2 4">Homodimer.</text>
</comment>
<accession>A0A4R3N075</accession>
<evidence type="ECO:0000256" key="1">
    <source>
        <dbReference type="ARBA" id="ARBA00005397"/>
    </source>
</evidence>
<reference evidence="5 6" key="1">
    <citation type="submission" date="2019-03" db="EMBL/GenBank/DDBJ databases">
        <title>Genomic Encyclopedia of Type Strains, Phase IV (KMG-IV): sequencing the most valuable type-strain genomes for metagenomic binning, comparative biology and taxonomic classification.</title>
        <authorList>
            <person name="Goeker M."/>
        </authorList>
    </citation>
    <scope>NUCLEOTIDE SEQUENCE [LARGE SCALE GENOMIC DNA]</scope>
    <source>
        <strain evidence="5 6">DSM 25894</strain>
    </source>
</reference>
<dbReference type="PANTHER" id="PTHR39161:SF1">
    <property type="entry name" value="ADAPTER PROTEIN MECA 1"/>
    <property type="match status" value="1"/>
</dbReference>
<dbReference type="Gene3D" id="3.30.70.1950">
    <property type="match status" value="1"/>
</dbReference>
<comment type="similarity">
    <text evidence="1 4">Belongs to the MecA family.</text>
</comment>
<dbReference type="Pfam" id="PF05389">
    <property type="entry name" value="MecA"/>
    <property type="match status" value="1"/>
</dbReference>
<evidence type="ECO:0000313" key="5">
    <source>
        <dbReference type="EMBL" id="TCT22410.1"/>
    </source>
</evidence>
<dbReference type="GO" id="GO:0030420">
    <property type="term" value="P:establishment of competence for transformation"/>
    <property type="evidence" value="ECO:0007669"/>
    <property type="project" value="UniProtKB-KW"/>
</dbReference>
<comment type="caution">
    <text evidence="5">The sequence shown here is derived from an EMBL/GenBank/DDBJ whole genome shotgun (WGS) entry which is preliminary data.</text>
</comment>
<dbReference type="HAMAP" id="MF_01124">
    <property type="entry name" value="MecA"/>
    <property type="match status" value="1"/>
</dbReference>
<keyword evidence="6" id="KW-1185">Reference proteome</keyword>
<dbReference type="GO" id="GO:0030674">
    <property type="term" value="F:protein-macromolecule adaptor activity"/>
    <property type="evidence" value="ECO:0007669"/>
    <property type="project" value="UniProtKB-UniRule"/>
</dbReference>
<dbReference type="PIRSF" id="PIRSF029008">
    <property type="entry name" value="MecA"/>
    <property type="match status" value="1"/>
</dbReference>
<dbReference type="GO" id="GO:0045808">
    <property type="term" value="P:negative regulation of establishment of competence for transformation"/>
    <property type="evidence" value="ECO:0007669"/>
    <property type="project" value="UniProtKB-UniRule"/>
</dbReference>
<dbReference type="InterPro" id="IPR008681">
    <property type="entry name" value="Neg-reg_MecA"/>
</dbReference>